<keyword evidence="2" id="KW-0812">Transmembrane</keyword>
<gene>
    <name evidence="3" type="ORF">BO86DRAFT_5394</name>
</gene>
<feature type="transmembrane region" description="Helical" evidence="2">
    <location>
        <begin position="350"/>
        <end position="369"/>
    </location>
</feature>
<dbReference type="GeneID" id="37181153"/>
<evidence type="ECO:0000256" key="2">
    <source>
        <dbReference type="SAM" id="Phobius"/>
    </source>
</evidence>
<proteinExistence type="predicted"/>
<feature type="compositionally biased region" description="Polar residues" evidence="1">
    <location>
        <begin position="1"/>
        <end position="24"/>
    </location>
</feature>
<name>A0A8T8XIZ5_ASPJA</name>
<feature type="compositionally biased region" description="Low complexity" evidence="1">
    <location>
        <begin position="138"/>
        <end position="157"/>
    </location>
</feature>
<dbReference type="RefSeq" id="XP_025533436.1">
    <property type="nucleotide sequence ID" value="XM_025677460.1"/>
</dbReference>
<feature type="region of interest" description="Disordered" evidence="1">
    <location>
        <begin position="69"/>
        <end position="114"/>
    </location>
</feature>
<reference evidence="3 4" key="1">
    <citation type="submission" date="2018-02" db="EMBL/GenBank/DDBJ databases">
        <title>The genomes of Aspergillus section Nigri reveals drivers in fungal speciation.</title>
        <authorList>
            <consortium name="DOE Joint Genome Institute"/>
            <person name="Vesth T.C."/>
            <person name="Nybo J."/>
            <person name="Theobald S."/>
            <person name="Brandl J."/>
            <person name="Frisvad J.C."/>
            <person name="Nielsen K.F."/>
            <person name="Lyhne E.K."/>
            <person name="Kogle M.E."/>
            <person name="Kuo A."/>
            <person name="Riley R."/>
            <person name="Clum A."/>
            <person name="Nolan M."/>
            <person name="Lipzen A."/>
            <person name="Salamov A."/>
            <person name="Henrissat B."/>
            <person name="Wiebenga A."/>
            <person name="De vries R.P."/>
            <person name="Grigoriev I.V."/>
            <person name="Mortensen U.H."/>
            <person name="Andersen M.R."/>
            <person name="Baker S.E."/>
        </authorList>
    </citation>
    <scope>NUCLEOTIDE SEQUENCE [LARGE SCALE GENOMIC DNA]</scope>
    <source>
        <strain evidence="3 4">CBS 114.51</strain>
    </source>
</reference>
<feature type="compositionally biased region" description="Basic and acidic residues" evidence="1">
    <location>
        <begin position="84"/>
        <end position="97"/>
    </location>
</feature>
<feature type="region of interest" description="Disordered" evidence="1">
    <location>
        <begin position="196"/>
        <end position="218"/>
    </location>
</feature>
<dbReference type="EMBL" id="KZ824770">
    <property type="protein sequence ID" value="RAH87542.1"/>
    <property type="molecule type" value="Genomic_DNA"/>
</dbReference>
<feature type="region of interest" description="Disordered" evidence="1">
    <location>
        <begin position="128"/>
        <end position="157"/>
    </location>
</feature>
<evidence type="ECO:0000313" key="3">
    <source>
        <dbReference type="EMBL" id="RAH87542.1"/>
    </source>
</evidence>
<dbReference type="Proteomes" id="UP000249497">
    <property type="component" value="Unassembled WGS sequence"/>
</dbReference>
<evidence type="ECO:0000256" key="1">
    <source>
        <dbReference type="SAM" id="MobiDB-lite"/>
    </source>
</evidence>
<protein>
    <submittedName>
        <fullName evidence="3">Uncharacterized protein</fullName>
    </submittedName>
</protein>
<organism evidence="3 4">
    <name type="scientific">Aspergillus japonicus CBS 114.51</name>
    <dbReference type="NCBI Taxonomy" id="1448312"/>
    <lineage>
        <taxon>Eukaryota</taxon>
        <taxon>Fungi</taxon>
        <taxon>Dikarya</taxon>
        <taxon>Ascomycota</taxon>
        <taxon>Pezizomycotina</taxon>
        <taxon>Eurotiomycetes</taxon>
        <taxon>Eurotiomycetidae</taxon>
        <taxon>Eurotiales</taxon>
        <taxon>Aspergillaceae</taxon>
        <taxon>Aspergillus</taxon>
        <taxon>Aspergillus subgen. Circumdati</taxon>
    </lineage>
</organism>
<feature type="region of interest" description="Disordered" evidence="1">
    <location>
        <begin position="1"/>
        <end position="26"/>
    </location>
</feature>
<dbReference type="AlphaFoldDB" id="A0A8T8XIZ5"/>
<evidence type="ECO:0000313" key="4">
    <source>
        <dbReference type="Proteomes" id="UP000249497"/>
    </source>
</evidence>
<feature type="transmembrane region" description="Helical" evidence="2">
    <location>
        <begin position="270"/>
        <end position="294"/>
    </location>
</feature>
<sequence length="432" mass="46431">MSPEQNALSDRSLAKSQTQYSKTKGLQEITAPVASTLASCLQSGWVNQPTRPTLDRLIASIIHRTQSVPGAIPRYPKTPTPTPHPEERVSEREELHPAKTSSIPSNATTPPPPLPLPLPIIPIPPAATVQGKGTGLGSNNPNPARSAASPAARPCSSRTSFSAFDRIRGRNCWCWCCSCSCSCRARGVCCWFSGRESDGDGDGDRESESESAGERERERSENAGTGLCGCVCSCSCSCWLAVLGAGLKGTRCGLRGGVVRSGCLLGGFKWYLYCGLVMLVVVSVLVVVFPPLLLGEEGKCKRWKANGGGEAVVYSEASEAEEMDSGLEMGEEVGLVVVELSGEMVGEVEGVGRVVLFVVGLGVCWWWWWWWYGYCDEEGGGSAKVVCRWRPGVCWVSLGADMIVVVVEVRGDIWIYGMSGIGLRWREESGSK</sequence>
<accession>A0A8T8XIZ5</accession>
<keyword evidence="2" id="KW-0472">Membrane</keyword>
<keyword evidence="4" id="KW-1185">Reference proteome</keyword>
<keyword evidence="2" id="KW-1133">Transmembrane helix</keyword>